<evidence type="ECO:0000313" key="2">
    <source>
        <dbReference type="EMBL" id="ODQ74780.1"/>
    </source>
</evidence>
<reference evidence="2 3" key="1">
    <citation type="journal article" date="2016" name="Proc. Natl. Acad. Sci. U.S.A.">
        <title>Comparative genomics of biotechnologically important yeasts.</title>
        <authorList>
            <person name="Riley R."/>
            <person name="Haridas S."/>
            <person name="Wolfe K.H."/>
            <person name="Lopes M.R."/>
            <person name="Hittinger C.T."/>
            <person name="Goeker M."/>
            <person name="Salamov A.A."/>
            <person name="Wisecaver J.H."/>
            <person name="Long T.M."/>
            <person name="Calvey C.H."/>
            <person name="Aerts A.L."/>
            <person name="Barry K.W."/>
            <person name="Choi C."/>
            <person name="Clum A."/>
            <person name="Coughlan A.Y."/>
            <person name="Deshpande S."/>
            <person name="Douglass A.P."/>
            <person name="Hanson S.J."/>
            <person name="Klenk H.-P."/>
            <person name="LaButti K.M."/>
            <person name="Lapidus A."/>
            <person name="Lindquist E.A."/>
            <person name="Lipzen A.M."/>
            <person name="Meier-Kolthoff J.P."/>
            <person name="Ohm R.A."/>
            <person name="Otillar R.P."/>
            <person name="Pangilinan J.L."/>
            <person name="Peng Y."/>
            <person name="Rokas A."/>
            <person name="Rosa C.A."/>
            <person name="Scheuner C."/>
            <person name="Sibirny A.A."/>
            <person name="Slot J.C."/>
            <person name="Stielow J.B."/>
            <person name="Sun H."/>
            <person name="Kurtzman C.P."/>
            <person name="Blackwell M."/>
            <person name="Grigoriev I.V."/>
            <person name="Jeffries T.W."/>
        </authorList>
    </citation>
    <scope>NUCLEOTIDE SEQUENCE [LARGE SCALE GENOMIC DNA]</scope>
    <source>
        <strain evidence="2 3">NRRL Y-11557</strain>
    </source>
</reference>
<feature type="region of interest" description="Disordered" evidence="1">
    <location>
        <begin position="659"/>
        <end position="681"/>
    </location>
</feature>
<feature type="compositionally biased region" description="Polar residues" evidence="1">
    <location>
        <begin position="964"/>
        <end position="991"/>
    </location>
</feature>
<evidence type="ECO:0000256" key="1">
    <source>
        <dbReference type="SAM" id="MobiDB-lite"/>
    </source>
</evidence>
<feature type="compositionally biased region" description="Basic and acidic residues" evidence="1">
    <location>
        <begin position="1019"/>
        <end position="1043"/>
    </location>
</feature>
<proteinExistence type="predicted"/>
<feature type="region of interest" description="Disordered" evidence="1">
    <location>
        <begin position="743"/>
        <end position="787"/>
    </location>
</feature>
<gene>
    <name evidence="2" type="ORF">LIPSTDRAFT_115884</name>
</gene>
<accession>A0A1E3QAX7</accession>
<sequence length="1238" mass="137729">MAESLTMDNGIGDSFNVSLASSARDVLVLDRDRQPSPAASSIAIDGNGIEDISGSSVSNGSPSGSTDRVHRLYRWTTLSDEGGNRSRSATSSTRLQLKSLPSNILETLVTFLPQSSLKTMAETHSLFHTLVIPTLYFHPEFKNPDSLNRFLRTISRNRLLADKVHTIDLTIGMDVDHMSREHVFSETEISWKRPIHAQAGNKLLAAPDVLEGIFRNCTKLHDITIYGHNLTPELLEICAPNWSALNRLRIIAPSPNFSDQAILHVTHHSKKLRKLEIEGPFNAPARMMRILASRFRELDTLTLSTAMTARDVASSVTYFSKNLTNLSLISVPELTDFSLEQIMDGNWKLERIRVIGCPRISVRSVALILVRRELVECDIRLAGRSSRPEKPIAGSATAANDVIEIGSRQLSNLTLANIPRVIPPVPVSERLSLRACNNKDVFPLLTCGASRIELVDFKIDPVRLFSIAAERLMPVSLTLQHLVLGTTDGEITPKMLLTFISKVPNLERLLIKSDIELVEIPEYAAATLDNEWFEFNRRSLRRLYDLKDMKSFIVQPSDISALATKLQVSSKVLFEALKQTCQVVAGNMEAKDIQEDAAKPQPGEEIIDLQTSRERFLERKLKVGPAKAELQHSVMTQPETREDDLTPAIIPTPALIPTAALVPTPSQPTKPHHPPPQSATTTSLLDEVEGDKISQHSSAPIPFLQGYPSISSIVQAVGFHPRAPLSTVDLLPSKATPSYSDELQPAMVHQSSAKSETSNEIDLLGSNSEDEAPSNSNDHIVRSSSPTIDNIISSLDAEIDSEDKKTVDRLGEGGKADDELPVGSASTHESTDSKPGMAPKTLSLVSPSQLKPKKNIFFDSDDDDDAFDYQDDLPAGENDGADVEDRDTGSHQEDYDDYLEVPTSDNELIDSDETRGPRLGDGHPANSLFSWDEYDRVYGSNQANAEREDNDNGYWTKEGVIPNHSGTSTSHADQSSGRQSWTKITKSSATSAKAELDVGRNPDRDEDNALVNDGDEEEDRRRREEEERFNEEQERRYAEGSKQERLVVDTREYIYDGDDYAVPNVAPGEFDETGRPTLEALSRAIEDQFEAKESWDIEPRDARSIWQENYTEEEKQRYSYERVIPMPPKKKLTKAQKLKMVGRPIDTYIPQTRMLDTKSRPRVVSGHSFTSKLSTITPQSSQQLDEQMVDDDEDMNGDDLVCSTTTTTTKTQTYLPFNTVNMEAEFVDSRGVGYDDYE</sequence>
<feature type="compositionally biased region" description="Acidic residues" evidence="1">
    <location>
        <begin position="1004"/>
        <end position="1018"/>
    </location>
</feature>
<feature type="compositionally biased region" description="Polar residues" evidence="1">
    <location>
        <begin position="773"/>
        <end position="787"/>
    </location>
</feature>
<feature type="compositionally biased region" description="Basic and acidic residues" evidence="1">
    <location>
        <begin position="802"/>
        <end position="818"/>
    </location>
</feature>
<dbReference type="Gene3D" id="3.80.10.10">
    <property type="entry name" value="Ribonuclease Inhibitor"/>
    <property type="match status" value="1"/>
</dbReference>
<dbReference type="EMBL" id="KV454291">
    <property type="protein sequence ID" value="ODQ74780.1"/>
    <property type="molecule type" value="Genomic_DNA"/>
</dbReference>
<name>A0A1E3QAX7_LIPST</name>
<dbReference type="AlphaFoldDB" id="A0A1E3QAX7"/>
<feature type="region of interest" description="Disordered" evidence="1">
    <location>
        <begin position="802"/>
        <end position="1043"/>
    </location>
</feature>
<feature type="compositionally biased region" description="Basic and acidic residues" evidence="1">
    <location>
        <begin position="994"/>
        <end position="1003"/>
    </location>
</feature>
<dbReference type="Proteomes" id="UP000094385">
    <property type="component" value="Unassembled WGS sequence"/>
</dbReference>
<protein>
    <recommendedName>
        <fullName evidence="4">F-box domain-containing protein</fullName>
    </recommendedName>
</protein>
<feature type="compositionally biased region" description="Basic and acidic residues" evidence="1">
    <location>
        <begin position="912"/>
        <end position="921"/>
    </location>
</feature>
<organism evidence="2 3">
    <name type="scientific">Lipomyces starkeyi NRRL Y-11557</name>
    <dbReference type="NCBI Taxonomy" id="675824"/>
    <lineage>
        <taxon>Eukaryota</taxon>
        <taxon>Fungi</taxon>
        <taxon>Dikarya</taxon>
        <taxon>Ascomycota</taxon>
        <taxon>Saccharomycotina</taxon>
        <taxon>Lipomycetes</taxon>
        <taxon>Lipomycetales</taxon>
        <taxon>Lipomycetaceae</taxon>
        <taxon>Lipomyces</taxon>
    </lineage>
</organism>
<feature type="compositionally biased region" description="Acidic residues" evidence="1">
    <location>
        <begin position="859"/>
        <end position="871"/>
    </location>
</feature>
<keyword evidence="3" id="KW-1185">Reference proteome</keyword>
<dbReference type="InterPro" id="IPR032675">
    <property type="entry name" value="LRR_dom_sf"/>
</dbReference>
<evidence type="ECO:0008006" key="4">
    <source>
        <dbReference type="Google" id="ProtNLM"/>
    </source>
</evidence>
<feature type="compositionally biased region" description="Low complexity" evidence="1">
    <location>
        <begin position="659"/>
        <end position="669"/>
    </location>
</feature>
<dbReference type="OrthoDB" id="4191831at2759"/>
<feature type="compositionally biased region" description="Polar residues" evidence="1">
    <location>
        <begin position="749"/>
        <end position="760"/>
    </location>
</feature>
<evidence type="ECO:0000313" key="3">
    <source>
        <dbReference type="Proteomes" id="UP000094385"/>
    </source>
</evidence>
<dbReference type="SUPFAM" id="SSF52047">
    <property type="entry name" value="RNI-like"/>
    <property type="match status" value="1"/>
</dbReference>